<evidence type="ECO:0000256" key="1">
    <source>
        <dbReference type="SAM" id="MobiDB-lite"/>
    </source>
</evidence>
<protein>
    <recommendedName>
        <fullName evidence="4">RAMA domain-containing protein</fullName>
    </recommendedName>
</protein>
<keyword evidence="3" id="KW-1185">Reference proteome</keyword>
<reference evidence="2 3" key="1">
    <citation type="submission" date="2019-06" db="EMBL/GenBank/DDBJ databases">
        <title>Whole genome shotgun sequence of Glutamicibacter nicotianae NBRC 14234.</title>
        <authorList>
            <person name="Hosoyama A."/>
            <person name="Uohara A."/>
            <person name="Ohji S."/>
            <person name="Ichikawa N."/>
        </authorList>
    </citation>
    <scope>NUCLEOTIDE SEQUENCE [LARGE SCALE GENOMIC DNA]</scope>
    <source>
        <strain evidence="2 3">NBRC 14234</strain>
    </source>
</reference>
<accession>A0ABQ0RMQ1</accession>
<feature type="compositionally biased region" description="Basic and acidic residues" evidence="1">
    <location>
        <begin position="264"/>
        <end position="276"/>
    </location>
</feature>
<organism evidence="2 3">
    <name type="scientific">Glutamicibacter nicotianae</name>
    <name type="common">Arthrobacter nicotianae</name>
    <dbReference type="NCBI Taxonomy" id="37929"/>
    <lineage>
        <taxon>Bacteria</taxon>
        <taxon>Bacillati</taxon>
        <taxon>Actinomycetota</taxon>
        <taxon>Actinomycetes</taxon>
        <taxon>Micrococcales</taxon>
        <taxon>Micrococcaceae</taxon>
        <taxon>Glutamicibacter</taxon>
    </lineage>
</organism>
<comment type="caution">
    <text evidence="2">The sequence shown here is derived from an EMBL/GenBank/DDBJ whole genome shotgun (WGS) entry which is preliminary data.</text>
</comment>
<evidence type="ECO:0000313" key="2">
    <source>
        <dbReference type="EMBL" id="GEC13101.1"/>
    </source>
</evidence>
<dbReference type="RefSeq" id="WP_141358121.1">
    <property type="nucleotide sequence ID" value="NZ_BAAAWM010000001.1"/>
</dbReference>
<proteinExistence type="predicted"/>
<dbReference type="Proteomes" id="UP000316242">
    <property type="component" value="Unassembled WGS sequence"/>
</dbReference>
<evidence type="ECO:0000313" key="3">
    <source>
        <dbReference type="Proteomes" id="UP000316242"/>
    </source>
</evidence>
<dbReference type="EMBL" id="BJNE01000009">
    <property type="protein sequence ID" value="GEC13101.1"/>
    <property type="molecule type" value="Genomic_DNA"/>
</dbReference>
<gene>
    <name evidence="2" type="ORF">ANI01nite_23040</name>
</gene>
<sequence length="276" mass="30543">MEIVSKRTHQVLSYIAALDSPDVLIPVESVNEYGANPNIHVDKGDWWDTANTLAGLARRQRAFDLGFGIQENYSDFLARFGWIEIQGGSVVRITDLGKALLRHLNKPVIDTTSNDLVEVVTDPDNPFAYADALDAVTSAENSLLVDPYLRLDELRDIADFRVITRVLIGHKLKPKDYTLMSHGLAGLLNAGNEIEIRKSTALHDRYLIPPVGNVVMLGSSLNGIQKNICTFTTLGTRSSEALRSLHEEIWNEAESIEPTASQHRGPEEETAKPTES</sequence>
<evidence type="ECO:0008006" key="4">
    <source>
        <dbReference type="Google" id="ProtNLM"/>
    </source>
</evidence>
<name>A0ABQ0RMQ1_GLUNI</name>
<feature type="region of interest" description="Disordered" evidence="1">
    <location>
        <begin position="253"/>
        <end position="276"/>
    </location>
</feature>